<dbReference type="EMBL" id="BAABHB010000001">
    <property type="protein sequence ID" value="GAA4396879.1"/>
    <property type="molecule type" value="Genomic_DNA"/>
</dbReference>
<dbReference type="RefSeq" id="WP_345263715.1">
    <property type="nucleotide sequence ID" value="NZ_BAABHB010000001.1"/>
</dbReference>
<gene>
    <name evidence="1" type="ORF">GCM10023187_05510</name>
</gene>
<name>A0ABP8JVP9_9BACT</name>
<organism evidence="1 2">
    <name type="scientific">Nibrella viscosa</name>
    <dbReference type="NCBI Taxonomy" id="1084524"/>
    <lineage>
        <taxon>Bacteria</taxon>
        <taxon>Pseudomonadati</taxon>
        <taxon>Bacteroidota</taxon>
        <taxon>Cytophagia</taxon>
        <taxon>Cytophagales</taxon>
        <taxon>Spirosomataceae</taxon>
        <taxon>Nibrella</taxon>
    </lineage>
</organism>
<accession>A0ABP8JVP9</accession>
<reference evidence="2" key="1">
    <citation type="journal article" date="2019" name="Int. J. Syst. Evol. Microbiol.">
        <title>The Global Catalogue of Microorganisms (GCM) 10K type strain sequencing project: providing services to taxonomists for standard genome sequencing and annotation.</title>
        <authorList>
            <consortium name="The Broad Institute Genomics Platform"/>
            <consortium name="The Broad Institute Genome Sequencing Center for Infectious Disease"/>
            <person name="Wu L."/>
            <person name="Ma J."/>
        </authorList>
    </citation>
    <scope>NUCLEOTIDE SEQUENCE [LARGE SCALE GENOMIC DNA]</scope>
    <source>
        <strain evidence="2">JCM 17925</strain>
    </source>
</reference>
<proteinExistence type="predicted"/>
<keyword evidence="2" id="KW-1185">Reference proteome</keyword>
<evidence type="ECO:0008006" key="3">
    <source>
        <dbReference type="Google" id="ProtNLM"/>
    </source>
</evidence>
<sequence>MRLTSLCLLGLLLLDCKPDEPPHNPVYQVPAEVEPYVQAFRDEAAKRGKTLKIDDLIVEFGETSGQDICGVSQIASNKTPRITLVREWPCWTRAYSQNQEALIFHHLGHCILGRGHKTALLPSSDYASLMNGEYMGVYSPCLYPIGNTPCNLTGRRTYYVDELFNENTPVPAWGK</sequence>
<evidence type="ECO:0000313" key="2">
    <source>
        <dbReference type="Proteomes" id="UP001500936"/>
    </source>
</evidence>
<protein>
    <recommendedName>
        <fullName evidence="3">Lipoprotein</fullName>
    </recommendedName>
</protein>
<dbReference type="Proteomes" id="UP001500936">
    <property type="component" value="Unassembled WGS sequence"/>
</dbReference>
<comment type="caution">
    <text evidence="1">The sequence shown here is derived from an EMBL/GenBank/DDBJ whole genome shotgun (WGS) entry which is preliminary data.</text>
</comment>
<evidence type="ECO:0000313" key="1">
    <source>
        <dbReference type="EMBL" id="GAA4396879.1"/>
    </source>
</evidence>